<dbReference type="Pfam" id="PF00710">
    <property type="entry name" value="Asparaginase"/>
    <property type="match status" value="1"/>
</dbReference>
<dbReference type="CDD" id="cd08962">
    <property type="entry name" value="GatD"/>
    <property type="match status" value="1"/>
</dbReference>
<dbReference type="FunFam" id="3.40.50.1170:FF:000001">
    <property type="entry name" value="L-asparaginase 2"/>
    <property type="match status" value="1"/>
</dbReference>
<evidence type="ECO:0000256" key="7">
    <source>
        <dbReference type="PROSITE-ProRule" id="PRU10100"/>
    </source>
</evidence>
<dbReference type="GO" id="GO:0050567">
    <property type="term" value="F:glutaminyl-tRNA synthase (glutamine-hydrolyzing) activity"/>
    <property type="evidence" value="ECO:0007669"/>
    <property type="project" value="UniProtKB-UniRule"/>
</dbReference>
<comment type="subunit">
    <text evidence="5 8">Heterodimer of GatD and GatE.</text>
</comment>
<dbReference type="Gene3D" id="2.30.30.520">
    <property type="match status" value="1"/>
</dbReference>
<dbReference type="Proteomes" id="UP000321408">
    <property type="component" value="Chromosome"/>
</dbReference>
<dbReference type="OrthoDB" id="371959at2157"/>
<dbReference type="AlphaFoldDB" id="A0A5B9D6B9"/>
<dbReference type="GO" id="GO:0004067">
    <property type="term" value="F:asparaginase activity"/>
    <property type="evidence" value="ECO:0007669"/>
    <property type="project" value="UniProtKB-UniRule"/>
</dbReference>
<dbReference type="InterPro" id="IPR040919">
    <property type="entry name" value="Asparaginase_C"/>
</dbReference>
<evidence type="ECO:0000259" key="9">
    <source>
        <dbReference type="Pfam" id="PF00710"/>
    </source>
</evidence>
<dbReference type="RefSeq" id="WP_147661479.1">
    <property type="nucleotide sequence ID" value="NZ_CP042905.2"/>
</dbReference>
<dbReference type="GO" id="GO:0006450">
    <property type="term" value="P:regulation of translational fidelity"/>
    <property type="evidence" value="ECO:0007669"/>
    <property type="project" value="InterPro"/>
</dbReference>
<evidence type="ECO:0000256" key="3">
    <source>
        <dbReference type="ARBA" id="ARBA00022840"/>
    </source>
</evidence>
<organism evidence="12 13">
    <name type="scientific">Promethearchaeum syntrophicum</name>
    <dbReference type="NCBI Taxonomy" id="2594042"/>
    <lineage>
        <taxon>Archaea</taxon>
        <taxon>Promethearchaeati</taxon>
        <taxon>Promethearchaeota</taxon>
        <taxon>Promethearchaeia</taxon>
        <taxon>Promethearchaeales</taxon>
        <taxon>Promethearchaeaceae</taxon>
        <taxon>Promethearchaeum</taxon>
    </lineage>
</organism>
<dbReference type="InterPro" id="IPR037152">
    <property type="entry name" value="L-asparaginase_N_sf"/>
</dbReference>
<dbReference type="InterPro" id="IPR037222">
    <property type="entry name" value="GatD_N_sf"/>
</dbReference>
<accession>A0A5B9D6B9</accession>
<dbReference type="Pfam" id="PF18195">
    <property type="entry name" value="GatD_N"/>
    <property type="match status" value="1"/>
</dbReference>
<evidence type="ECO:0000256" key="6">
    <source>
        <dbReference type="PROSITE-ProRule" id="PRU10099"/>
    </source>
</evidence>
<feature type="domain" description="L-asparaginase N-terminal" evidence="9">
    <location>
        <begin position="104"/>
        <end position="299"/>
    </location>
</feature>
<reference evidence="12 13" key="1">
    <citation type="journal article" date="2020" name="Nature">
        <title>Isolation of an archaeon at the prokaryote-eukaryote interface.</title>
        <authorList>
            <person name="Imachi H."/>
            <person name="Nobu M.K."/>
            <person name="Nakahara N."/>
            <person name="Morono Y."/>
            <person name="Ogawara M."/>
            <person name="Takaki Y."/>
            <person name="Takano Y."/>
            <person name="Uematsu K."/>
            <person name="Ikuta T."/>
            <person name="Ito M."/>
            <person name="Matsui Y."/>
            <person name="Miyazaki M."/>
            <person name="Murata K."/>
            <person name="Saito Y."/>
            <person name="Sakai S."/>
            <person name="Song C."/>
            <person name="Tasumi E."/>
            <person name="Yamanaka Y."/>
            <person name="Yamaguchi T."/>
            <person name="Kamagata Y."/>
            <person name="Tamaki H."/>
            <person name="Takai K."/>
        </authorList>
    </citation>
    <scope>NUCLEOTIDE SEQUENCE [LARGE SCALE GENOMIC DNA]</scope>
    <source>
        <strain evidence="12 13">MK-D1</strain>
    </source>
</reference>
<evidence type="ECO:0000313" key="12">
    <source>
        <dbReference type="EMBL" id="QEE14526.1"/>
    </source>
</evidence>
<evidence type="ECO:0000256" key="2">
    <source>
        <dbReference type="ARBA" id="ARBA00022741"/>
    </source>
</evidence>
<dbReference type="Gene3D" id="3.40.50.40">
    <property type="match status" value="1"/>
</dbReference>
<name>A0A5B9D6B9_9ARCH</name>
<evidence type="ECO:0000259" key="11">
    <source>
        <dbReference type="Pfam" id="PF18195"/>
    </source>
</evidence>
<proteinExistence type="inferred from homology"/>
<comment type="function">
    <text evidence="5 8">Allows the formation of correctly charged Gln-tRNA(Gln) through the transamidation of misacylated Glu-tRNA(Gln) in organisms which lack glutaminyl-tRNA synthetase. The reaction takes place in the presence of glutamine and ATP through an activated gamma-phospho-Glu-tRNA(Gln). The GatDE system is specific for glutamate and does not act on aspartate.</text>
</comment>
<feature type="domain" description="GatD N-terminal" evidence="11">
    <location>
        <begin position="32"/>
        <end position="81"/>
    </location>
</feature>
<comment type="catalytic activity">
    <reaction evidence="5 8">
        <text>L-glutamyl-tRNA(Gln) + L-glutamine + ATP + H2O = L-glutaminyl-tRNA(Gln) + L-glutamate + ADP + phosphate + H(+)</text>
        <dbReference type="Rhea" id="RHEA:17521"/>
        <dbReference type="Rhea" id="RHEA-COMP:9681"/>
        <dbReference type="Rhea" id="RHEA-COMP:9684"/>
        <dbReference type="ChEBI" id="CHEBI:15377"/>
        <dbReference type="ChEBI" id="CHEBI:15378"/>
        <dbReference type="ChEBI" id="CHEBI:29985"/>
        <dbReference type="ChEBI" id="CHEBI:30616"/>
        <dbReference type="ChEBI" id="CHEBI:43474"/>
        <dbReference type="ChEBI" id="CHEBI:58359"/>
        <dbReference type="ChEBI" id="CHEBI:78520"/>
        <dbReference type="ChEBI" id="CHEBI:78521"/>
        <dbReference type="ChEBI" id="CHEBI:456216"/>
    </reaction>
</comment>
<dbReference type="InterPro" id="IPR027475">
    <property type="entry name" value="Asparaginase/glutaminase_AS2"/>
</dbReference>
<feature type="active site" evidence="5 7">
    <location>
        <position position="189"/>
    </location>
</feature>
<dbReference type="SUPFAM" id="SSF141300">
    <property type="entry name" value="GatD N-terminal domain-like"/>
    <property type="match status" value="1"/>
</dbReference>
<feature type="active site" evidence="5 6">
    <location>
        <position position="113"/>
    </location>
</feature>
<keyword evidence="2 5" id="KW-0547">Nucleotide-binding</keyword>
<comment type="similarity">
    <text evidence="5 8">Belongs to the asparaginase 1 family. GatD subfamily.</text>
</comment>
<feature type="active site" evidence="5">
    <location>
        <position position="190"/>
    </location>
</feature>
<dbReference type="SUPFAM" id="SSF53774">
    <property type="entry name" value="Glutaminase/Asparaginase"/>
    <property type="match status" value="1"/>
</dbReference>
<dbReference type="InterPro" id="IPR027473">
    <property type="entry name" value="L-asparaginase_C"/>
</dbReference>
<dbReference type="PIRSF" id="PIRSF001220">
    <property type="entry name" value="L-ASNase_gatD"/>
    <property type="match status" value="1"/>
</dbReference>
<evidence type="ECO:0000256" key="8">
    <source>
        <dbReference type="RuleBase" id="RU004457"/>
    </source>
</evidence>
<feature type="active site" evidence="5">
    <location>
        <position position="268"/>
    </location>
</feature>
<dbReference type="GeneID" id="41328342"/>
<dbReference type="InterPro" id="IPR027474">
    <property type="entry name" value="L-asparaginase_N"/>
</dbReference>
<feature type="domain" description="Asparaginase/glutaminase C-terminal" evidence="10">
    <location>
        <begin position="319"/>
        <end position="431"/>
    </location>
</feature>
<dbReference type="Pfam" id="PF17763">
    <property type="entry name" value="Asparaginase_C"/>
    <property type="match status" value="1"/>
</dbReference>
<dbReference type="NCBIfam" id="TIGR00519">
    <property type="entry name" value="asnASE_I"/>
    <property type="match status" value="1"/>
</dbReference>
<keyword evidence="13" id="KW-1185">Reference proteome</keyword>
<dbReference type="GO" id="GO:0006412">
    <property type="term" value="P:translation"/>
    <property type="evidence" value="ECO:0007669"/>
    <property type="project" value="UniProtKB-UniRule"/>
</dbReference>
<dbReference type="Gene3D" id="3.40.50.1170">
    <property type="entry name" value="L-asparaginase, N-terminal domain"/>
    <property type="match status" value="1"/>
</dbReference>
<dbReference type="PANTHER" id="PTHR11707">
    <property type="entry name" value="L-ASPARAGINASE"/>
    <property type="match status" value="1"/>
</dbReference>
<dbReference type="NCBIfam" id="NF003217">
    <property type="entry name" value="PRK04183.1"/>
    <property type="match status" value="1"/>
</dbReference>
<evidence type="ECO:0000259" key="10">
    <source>
        <dbReference type="Pfam" id="PF17763"/>
    </source>
</evidence>
<dbReference type="PROSITE" id="PS00144">
    <property type="entry name" value="ASN_GLN_ASE_1"/>
    <property type="match status" value="1"/>
</dbReference>
<keyword evidence="4 5" id="KW-0648">Protein biosynthesis</keyword>
<dbReference type="GO" id="GO:0006520">
    <property type="term" value="P:amino acid metabolic process"/>
    <property type="evidence" value="ECO:0007669"/>
    <property type="project" value="InterPro"/>
</dbReference>
<dbReference type="PRINTS" id="PR00139">
    <property type="entry name" value="ASNGLNASE"/>
</dbReference>
<gene>
    <name evidence="5 12" type="primary">gatD</name>
    <name evidence="12" type="ORF">DSAG12_00339</name>
</gene>
<reference evidence="12 13" key="2">
    <citation type="journal article" date="2024" name="Int. J. Syst. Evol. Microbiol.">
        <title>Promethearchaeum syntrophicum gen. nov., sp. nov., an anaerobic, obligately syntrophic archaeon, the first isolate of the lineage 'Asgard' archaea, and proposal of the new archaeal phylum Promethearchaeota phyl. nov. and kingdom Promethearchaeati regn. nov.</title>
        <authorList>
            <person name="Imachi H."/>
            <person name="Nobu M.K."/>
            <person name="Kato S."/>
            <person name="Takaki Y."/>
            <person name="Miyazaki M."/>
            <person name="Miyata M."/>
            <person name="Ogawara M."/>
            <person name="Saito Y."/>
            <person name="Sakai S."/>
            <person name="Tahara Y.O."/>
            <person name="Takano Y."/>
            <person name="Tasumi E."/>
            <person name="Uematsu K."/>
            <person name="Yoshimura T."/>
            <person name="Itoh T."/>
            <person name="Ohkuma M."/>
            <person name="Takai K."/>
        </authorList>
    </citation>
    <scope>NUCLEOTIDE SEQUENCE [LARGE SCALE GENOMIC DNA]</scope>
    <source>
        <strain evidence="12 13">MK-D1</strain>
    </source>
</reference>
<sequence length="463" mass="50862">MSNSTKNEFEGYKPQSIKILKKFGAKTWSKIRIKTKSNTIPSEGIILPRNQFAPDGFVEIKLKNGYNIGIPLDSTTEIEVLSQEPKMEVKFDPTKISKNKKLPNIALLGTGGTISSRLDYVTGAVIPAFEPSELYTAVPELANVCNLETDVVFKIFSENMKPKYWLKLAKNIAKKVNAGVDGIMIAHGTDTLAYSSAALSFLLSDLKVPVVLVGSQRSSDRPSSDAAMNLLNAATVAGNADLAEVVVSMLGSSAHDYGLIHRGTRVRKMHSSTRHAFRSIDSSPLGMVRDGEIKFFTEDIKRRPNNDIETTAAKNIEEKIGLIYGYPGISCELIDFYVDKGYKGLVLAGTGLGHFPNDTFNSLKRAVDEEIPVVMTVQTIWGYTGMDVYEPGRKMQAIGVIPGQNMIPEVAFAKLSWILGNYDNPVEIKKLITTDIAGEITAREPMNGYQILQGVEDQINFLK</sequence>
<dbReference type="InterPro" id="IPR036152">
    <property type="entry name" value="Asp/glu_Ase-like_sf"/>
</dbReference>
<dbReference type="GO" id="GO:0005524">
    <property type="term" value="F:ATP binding"/>
    <property type="evidence" value="ECO:0007669"/>
    <property type="project" value="UniProtKB-KW"/>
</dbReference>
<evidence type="ECO:0000256" key="4">
    <source>
        <dbReference type="ARBA" id="ARBA00022917"/>
    </source>
</evidence>
<dbReference type="HAMAP" id="MF_00586">
    <property type="entry name" value="GatD"/>
    <property type="match status" value="1"/>
</dbReference>
<dbReference type="SMART" id="SM00870">
    <property type="entry name" value="Asparaginase"/>
    <property type="match status" value="1"/>
</dbReference>
<keyword evidence="3 5" id="KW-0067">ATP-binding</keyword>
<evidence type="ECO:0000313" key="13">
    <source>
        <dbReference type="Proteomes" id="UP000321408"/>
    </source>
</evidence>
<dbReference type="PANTHER" id="PTHR11707:SF28">
    <property type="entry name" value="60 KDA LYSOPHOSPHOLIPASE"/>
    <property type="match status" value="1"/>
</dbReference>
<dbReference type="InterPro" id="IPR011878">
    <property type="entry name" value="GatD"/>
</dbReference>
<dbReference type="GO" id="GO:0016740">
    <property type="term" value="F:transferase activity"/>
    <property type="evidence" value="ECO:0007669"/>
    <property type="project" value="UniProtKB-KW"/>
</dbReference>
<dbReference type="InterPro" id="IPR040918">
    <property type="entry name" value="GatD_N"/>
</dbReference>
<dbReference type="PIRSF" id="PIRSF500175">
    <property type="entry name" value="Glu_ADT_D"/>
    <property type="match status" value="1"/>
</dbReference>
<dbReference type="InterPro" id="IPR006033">
    <property type="entry name" value="AsnA_fam"/>
</dbReference>
<dbReference type="NCBIfam" id="TIGR02153">
    <property type="entry name" value="gatD_arch"/>
    <property type="match status" value="1"/>
</dbReference>
<evidence type="ECO:0000256" key="5">
    <source>
        <dbReference type="HAMAP-Rule" id="MF_00586"/>
    </source>
</evidence>
<dbReference type="InterPro" id="IPR020827">
    <property type="entry name" value="Asparaginase/glutaminase_AS1"/>
</dbReference>
<dbReference type="EMBL" id="CP042905">
    <property type="protein sequence ID" value="QEE14526.1"/>
    <property type="molecule type" value="Genomic_DNA"/>
</dbReference>
<dbReference type="KEGG" id="psyt:DSAG12_00339"/>
<protein>
    <recommendedName>
        <fullName evidence="5 8">Glutamyl-tRNA(Gln) amidotransferase subunit D</fullName>
        <shortName evidence="5">Glu-ADT subunit D</shortName>
        <ecNumber evidence="5 8">6.3.5.-</ecNumber>
    </recommendedName>
</protein>
<dbReference type="InterPro" id="IPR006034">
    <property type="entry name" value="Asparaginase/glutaminase-like"/>
</dbReference>
<keyword evidence="1 5" id="KW-0436">Ligase</keyword>
<dbReference type="PROSITE" id="PS00917">
    <property type="entry name" value="ASN_GLN_ASE_2"/>
    <property type="match status" value="1"/>
</dbReference>
<evidence type="ECO:0000256" key="1">
    <source>
        <dbReference type="ARBA" id="ARBA00022598"/>
    </source>
</evidence>
<dbReference type="PROSITE" id="PS51732">
    <property type="entry name" value="ASN_GLN_ASE_3"/>
    <property type="match status" value="1"/>
</dbReference>
<dbReference type="EC" id="6.3.5.-" evidence="5 8"/>